<comment type="caution">
    <text evidence="1">The sequence shown here is derived from an EMBL/GenBank/DDBJ whole genome shotgun (WGS) entry which is preliminary data.</text>
</comment>
<protein>
    <submittedName>
        <fullName evidence="1">Uncharacterized protein</fullName>
    </submittedName>
</protein>
<dbReference type="AlphaFoldDB" id="A0A843UD31"/>
<gene>
    <name evidence="1" type="ORF">Taro_012235</name>
</gene>
<organism evidence="1 2">
    <name type="scientific">Colocasia esculenta</name>
    <name type="common">Wild taro</name>
    <name type="synonym">Arum esculentum</name>
    <dbReference type="NCBI Taxonomy" id="4460"/>
    <lineage>
        <taxon>Eukaryota</taxon>
        <taxon>Viridiplantae</taxon>
        <taxon>Streptophyta</taxon>
        <taxon>Embryophyta</taxon>
        <taxon>Tracheophyta</taxon>
        <taxon>Spermatophyta</taxon>
        <taxon>Magnoliopsida</taxon>
        <taxon>Liliopsida</taxon>
        <taxon>Araceae</taxon>
        <taxon>Aroideae</taxon>
        <taxon>Colocasieae</taxon>
        <taxon>Colocasia</taxon>
    </lineage>
</organism>
<reference evidence="1" key="1">
    <citation type="submission" date="2017-07" db="EMBL/GenBank/DDBJ databases">
        <title>Taro Niue Genome Assembly and Annotation.</title>
        <authorList>
            <person name="Atibalentja N."/>
            <person name="Keating K."/>
            <person name="Fields C.J."/>
        </authorList>
    </citation>
    <scope>NUCLEOTIDE SEQUENCE</scope>
    <source>
        <strain evidence="1">Niue_2</strain>
        <tissue evidence="1">Leaf</tissue>
    </source>
</reference>
<dbReference type="OrthoDB" id="1690194at2759"/>
<evidence type="ECO:0000313" key="1">
    <source>
        <dbReference type="EMBL" id="MQL79814.1"/>
    </source>
</evidence>
<proteinExistence type="predicted"/>
<name>A0A843UD31_COLES</name>
<keyword evidence="2" id="KW-1185">Reference proteome</keyword>
<sequence>MDGRIMKPVRRPLVAELKDNFLGNVLQLLNSCSPEVLDLVKQSVLRAGKSLGDLLPSLLDAIVEAIVDKSAEIF</sequence>
<accession>A0A843UD31</accession>
<dbReference type="Proteomes" id="UP000652761">
    <property type="component" value="Unassembled WGS sequence"/>
</dbReference>
<evidence type="ECO:0000313" key="2">
    <source>
        <dbReference type="Proteomes" id="UP000652761"/>
    </source>
</evidence>
<dbReference type="EMBL" id="NMUH01000476">
    <property type="protein sequence ID" value="MQL79814.1"/>
    <property type="molecule type" value="Genomic_DNA"/>
</dbReference>